<sequence length="53" mass="5365">MILTRFAAPGGSTAARGAQRQQAFMPRKAVGFAIVASGLAVLVTQALQHALGG</sequence>
<keyword evidence="2" id="KW-1185">Reference proteome</keyword>
<gene>
    <name evidence="1" type="ORF">PQR01_22035</name>
</gene>
<proteinExistence type="predicted"/>
<evidence type="ECO:0000313" key="1">
    <source>
        <dbReference type="EMBL" id="MFM0106096.1"/>
    </source>
</evidence>
<reference evidence="1 2" key="1">
    <citation type="journal article" date="2024" name="Chem. Sci.">
        <title>Discovery of megapolipeptins by genome mining of a Burkholderiales bacteria collection.</title>
        <authorList>
            <person name="Paulo B.S."/>
            <person name="Recchia M.J.J."/>
            <person name="Lee S."/>
            <person name="Fergusson C.H."/>
            <person name="Romanowski S.B."/>
            <person name="Hernandez A."/>
            <person name="Krull N."/>
            <person name="Liu D.Y."/>
            <person name="Cavanagh H."/>
            <person name="Bos A."/>
            <person name="Gray C.A."/>
            <person name="Murphy B.T."/>
            <person name="Linington R.G."/>
            <person name="Eustaquio A.S."/>
        </authorList>
    </citation>
    <scope>NUCLEOTIDE SEQUENCE [LARGE SCALE GENOMIC DNA]</scope>
    <source>
        <strain evidence="1 2">RL18-126-BIB-B</strain>
    </source>
</reference>
<dbReference type="Proteomes" id="UP001629235">
    <property type="component" value="Unassembled WGS sequence"/>
</dbReference>
<accession>A0ACC7NIK5</accession>
<dbReference type="EMBL" id="JAQQDW010000047">
    <property type="protein sequence ID" value="MFM0106096.1"/>
    <property type="molecule type" value="Genomic_DNA"/>
</dbReference>
<comment type="caution">
    <text evidence="1">The sequence shown here is derived from an EMBL/GenBank/DDBJ whole genome shotgun (WGS) entry which is preliminary data.</text>
</comment>
<organism evidence="1 2">
    <name type="scientific">Paraburkholderia rhynchosiae</name>
    <dbReference type="NCBI Taxonomy" id="487049"/>
    <lineage>
        <taxon>Bacteria</taxon>
        <taxon>Pseudomonadati</taxon>
        <taxon>Pseudomonadota</taxon>
        <taxon>Betaproteobacteria</taxon>
        <taxon>Burkholderiales</taxon>
        <taxon>Burkholderiaceae</taxon>
        <taxon>Paraburkholderia</taxon>
    </lineage>
</organism>
<protein>
    <submittedName>
        <fullName evidence="1">Uncharacterized protein</fullName>
    </submittedName>
</protein>
<evidence type="ECO:0000313" key="2">
    <source>
        <dbReference type="Proteomes" id="UP001629235"/>
    </source>
</evidence>
<name>A0ACC7NIK5_9BURK</name>